<accession>A0ABN7SMK3</accession>
<feature type="region of interest" description="Disordered" evidence="1">
    <location>
        <begin position="60"/>
        <end position="80"/>
    </location>
</feature>
<evidence type="ECO:0000256" key="1">
    <source>
        <dbReference type="SAM" id="MobiDB-lite"/>
    </source>
</evidence>
<feature type="compositionally biased region" description="Basic and acidic residues" evidence="1">
    <location>
        <begin position="1"/>
        <end position="23"/>
    </location>
</feature>
<proteinExistence type="predicted"/>
<evidence type="ECO:0000313" key="3">
    <source>
        <dbReference type="Proteomes" id="UP001158576"/>
    </source>
</evidence>
<protein>
    <submittedName>
        <fullName evidence="2">Oidioi.mRNA.OKI2018_I69.chr1.g1331.t1.cds</fullName>
    </submittedName>
</protein>
<sequence length="200" mass="23374">MFEKLRKIFKNGKDREIDNDSGKSSKGNSGKRRQSLIERVRKSIIPDDMDLTFSSLKRASQLDTKRRSTRKTQETKHVTLSKQKVDQILDKEPRVSQYLKVEPCNRRKGSNSRIWAVSEQKDHDAKVRRQFKHVPIEENIQESSQSDSLRKISTSPALIRAQESRSSTRSLQNRIAEKVLRQIELVINKLCFIRYFFGKI</sequence>
<dbReference type="EMBL" id="OU015566">
    <property type="protein sequence ID" value="CAG5104555.1"/>
    <property type="molecule type" value="Genomic_DNA"/>
</dbReference>
<evidence type="ECO:0000313" key="2">
    <source>
        <dbReference type="EMBL" id="CAG5104555.1"/>
    </source>
</evidence>
<organism evidence="2 3">
    <name type="scientific">Oikopleura dioica</name>
    <name type="common">Tunicate</name>
    <dbReference type="NCBI Taxonomy" id="34765"/>
    <lineage>
        <taxon>Eukaryota</taxon>
        <taxon>Metazoa</taxon>
        <taxon>Chordata</taxon>
        <taxon>Tunicata</taxon>
        <taxon>Appendicularia</taxon>
        <taxon>Copelata</taxon>
        <taxon>Oikopleuridae</taxon>
        <taxon>Oikopleura</taxon>
    </lineage>
</organism>
<gene>
    <name evidence="2" type="ORF">OKIOD_LOCUS10096</name>
</gene>
<dbReference type="Proteomes" id="UP001158576">
    <property type="component" value="Chromosome 1"/>
</dbReference>
<keyword evidence="3" id="KW-1185">Reference proteome</keyword>
<name>A0ABN7SMK3_OIKDI</name>
<feature type="compositionally biased region" description="Basic and acidic residues" evidence="1">
    <location>
        <begin position="63"/>
        <end position="80"/>
    </location>
</feature>
<reference evidence="2 3" key="1">
    <citation type="submission" date="2021-04" db="EMBL/GenBank/DDBJ databases">
        <authorList>
            <person name="Bliznina A."/>
        </authorList>
    </citation>
    <scope>NUCLEOTIDE SEQUENCE [LARGE SCALE GENOMIC DNA]</scope>
</reference>
<feature type="region of interest" description="Disordered" evidence="1">
    <location>
        <begin position="1"/>
        <end position="40"/>
    </location>
</feature>